<dbReference type="CDD" id="cd02696">
    <property type="entry name" value="MurNAc-LAA"/>
    <property type="match status" value="1"/>
</dbReference>
<dbReference type="SMART" id="SM00646">
    <property type="entry name" value="Ami_3"/>
    <property type="match status" value="1"/>
</dbReference>
<proteinExistence type="inferred from homology"/>
<dbReference type="PANTHER" id="PTHR30404">
    <property type="entry name" value="N-ACETYLMURAMOYL-L-ALANINE AMIDASE"/>
    <property type="match status" value="1"/>
</dbReference>
<evidence type="ECO:0000259" key="4">
    <source>
        <dbReference type="SMART" id="SM00287"/>
    </source>
</evidence>
<dbReference type="GO" id="GO:0071555">
    <property type="term" value="P:cell wall organization"/>
    <property type="evidence" value="ECO:0007669"/>
    <property type="project" value="UniProtKB-KW"/>
</dbReference>
<protein>
    <submittedName>
        <fullName evidence="6">Acetylmuramoyl-L-alanine amidase</fullName>
    </submittedName>
</protein>
<dbReference type="PANTHER" id="PTHR30404:SF8">
    <property type="entry name" value="AUTOLYSIN PH-RELATED"/>
    <property type="match status" value="1"/>
</dbReference>
<dbReference type="EMBL" id="KT995480">
    <property type="protein sequence ID" value="ALO79472.1"/>
    <property type="molecule type" value="Genomic_DNA"/>
</dbReference>
<gene>
    <name evidence="6" type="ORF">BM10_51</name>
</gene>
<feature type="domain" description="MurNAc-LAA" evidence="5">
    <location>
        <begin position="65"/>
        <end position="167"/>
    </location>
</feature>
<dbReference type="GO" id="GO:0008745">
    <property type="term" value="F:N-acetylmuramoyl-L-alanine amidase activity"/>
    <property type="evidence" value="ECO:0007669"/>
    <property type="project" value="InterPro"/>
</dbReference>
<dbReference type="SUPFAM" id="SSF53187">
    <property type="entry name" value="Zn-dependent exopeptidases"/>
    <property type="match status" value="1"/>
</dbReference>
<keyword evidence="7" id="KW-1185">Reference proteome</keyword>
<organism evidence="6 7">
    <name type="scientific">Bacillus phage BM15</name>
    <dbReference type="NCBI Taxonomy" id="1755680"/>
    <lineage>
        <taxon>Viruses</taxon>
        <taxon>Duplodnaviria</taxon>
        <taxon>Heunggongvirae</taxon>
        <taxon>Uroviricota</taxon>
        <taxon>Caudoviricetes</taxon>
        <taxon>Herelleviridae</taxon>
        <taxon>Bastillevirinae</taxon>
        <taxon>Caeruleovirus</taxon>
        <taxon>Caeruleovirus BM15</taxon>
    </lineage>
</organism>
<evidence type="ECO:0000313" key="6">
    <source>
        <dbReference type="EMBL" id="ALO79472.1"/>
    </source>
</evidence>
<evidence type="ECO:0000256" key="3">
    <source>
        <dbReference type="ARBA" id="ARBA00023316"/>
    </source>
</evidence>
<dbReference type="Gene3D" id="3.40.630.40">
    <property type="entry name" value="Zn-dependent exopeptidases"/>
    <property type="match status" value="1"/>
</dbReference>
<evidence type="ECO:0000256" key="1">
    <source>
        <dbReference type="ARBA" id="ARBA00007553"/>
    </source>
</evidence>
<dbReference type="Pfam" id="PF01520">
    <property type="entry name" value="Amidase_3"/>
    <property type="match status" value="1"/>
</dbReference>
<accession>A0A0S2MUC0</accession>
<dbReference type="Gene3D" id="2.30.30.40">
    <property type="entry name" value="SH3 Domains"/>
    <property type="match status" value="1"/>
</dbReference>
<dbReference type="GO" id="GO:0009253">
    <property type="term" value="P:peptidoglycan catabolic process"/>
    <property type="evidence" value="ECO:0007669"/>
    <property type="project" value="InterPro"/>
</dbReference>
<comment type="similarity">
    <text evidence="1">Belongs to the N-acetylmuramoyl-L-alanine amidase 2 family.</text>
</comment>
<evidence type="ECO:0000259" key="5">
    <source>
        <dbReference type="SMART" id="SM00646"/>
    </source>
</evidence>
<dbReference type="InterPro" id="IPR050695">
    <property type="entry name" value="N-acetylmuramoyl_amidase_3"/>
</dbReference>
<sequence length="272" mass="29283">MGTYNVHGGHNSIVQGANYGNRKEHVMDRQVKDALISKLRSLGHTVYDCTDETGSTQSANLRNIVAKCNAHRVDLDISLHLNAFNGSAQGVEVCYYDQQALAAKVSKQLSDDIGWSNRGAKPRTDLYVLNSTSAPAILIELGFIDNESDMAKWNVDKIADSICYAITGQRTGSGGNTGGGSTGGSTGGGGYDSSWFTPQNGVFTANTTIKVRSEPSVNATHLRTLYSGGTFTYTSFGMEKDGYVWIKGVDGTYVATGETRDGKRISYWGTFQ</sequence>
<dbReference type="OrthoDB" id="6296at10239"/>
<evidence type="ECO:0000313" key="7">
    <source>
        <dbReference type="Proteomes" id="UP000225963"/>
    </source>
</evidence>
<dbReference type="SMART" id="SM00287">
    <property type="entry name" value="SH3b"/>
    <property type="match status" value="1"/>
</dbReference>
<keyword evidence="3" id="KW-0961">Cell wall biogenesis/degradation</keyword>
<dbReference type="InterPro" id="IPR002508">
    <property type="entry name" value="MurNAc-LAA_cat"/>
</dbReference>
<feature type="domain" description="SH3b" evidence="4">
    <location>
        <begin position="198"/>
        <end position="262"/>
    </location>
</feature>
<name>A0A0S2MUC0_9CAUD</name>
<dbReference type="Proteomes" id="UP000225963">
    <property type="component" value="Segment"/>
</dbReference>
<keyword evidence="2" id="KW-0378">Hydrolase</keyword>
<dbReference type="Pfam" id="PF08460">
    <property type="entry name" value="SH3_5"/>
    <property type="match status" value="1"/>
</dbReference>
<dbReference type="InterPro" id="IPR003646">
    <property type="entry name" value="SH3-like_bac-type"/>
</dbReference>
<reference evidence="7" key="1">
    <citation type="submission" date="2015-11" db="EMBL/GenBank/DDBJ databases">
        <authorList>
            <person name="Sharaf A."/>
            <person name="Marie M.E."/>
            <person name="Esson H."/>
            <person name="El-Afifi I.S."/>
            <person name="Hammad M.A."/>
        </authorList>
    </citation>
    <scope>NUCLEOTIDE SEQUENCE [LARGE SCALE GENOMIC DNA]</scope>
</reference>
<evidence type="ECO:0000256" key="2">
    <source>
        <dbReference type="ARBA" id="ARBA00022801"/>
    </source>
</evidence>